<evidence type="ECO:0000313" key="1">
    <source>
        <dbReference type="EMBL" id="KAL0931469.1"/>
    </source>
</evidence>
<dbReference type="EMBL" id="VUJX02000010">
    <property type="protein sequence ID" value="KAL0931469.1"/>
    <property type="molecule type" value="Genomic_DNA"/>
</dbReference>
<accession>A0ACC3YHX6</accession>
<proteinExistence type="predicted"/>
<protein>
    <submittedName>
        <fullName evidence="1">Uncharacterized protein</fullName>
    </submittedName>
</protein>
<evidence type="ECO:0000313" key="2">
    <source>
        <dbReference type="Proteomes" id="UP000805649"/>
    </source>
</evidence>
<dbReference type="Proteomes" id="UP000805649">
    <property type="component" value="Unassembled WGS sequence"/>
</dbReference>
<reference evidence="1 2" key="1">
    <citation type="journal article" date="2020" name="Phytopathology">
        <title>Genome Sequence Resources of Colletotrichum truncatum, C. plurivorum, C. musicola, and C. sojae: Four Species Pathogenic to Soybean (Glycine max).</title>
        <authorList>
            <person name="Rogerio F."/>
            <person name="Boufleur T.R."/>
            <person name="Ciampi-Guillardi M."/>
            <person name="Sukno S.A."/>
            <person name="Thon M.R."/>
            <person name="Massola Junior N.S."/>
            <person name="Baroncelli R."/>
        </authorList>
    </citation>
    <scope>NUCLEOTIDE SEQUENCE [LARGE SCALE GENOMIC DNA]</scope>
    <source>
        <strain evidence="1 2">CMES1059</strain>
    </source>
</reference>
<comment type="caution">
    <text evidence="1">The sequence shown here is derived from an EMBL/GenBank/DDBJ whole genome shotgun (WGS) entry which is preliminary data.</text>
</comment>
<organism evidence="1 2">
    <name type="scientific">Colletotrichum truncatum</name>
    <name type="common">Anthracnose fungus</name>
    <name type="synonym">Colletotrichum capsici</name>
    <dbReference type="NCBI Taxonomy" id="5467"/>
    <lineage>
        <taxon>Eukaryota</taxon>
        <taxon>Fungi</taxon>
        <taxon>Dikarya</taxon>
        <taxon>Ascomycota</taxon>
        <taxon>Pezizomycotina</taxon>
        <taxon>Sordariomycetes</taxon>
        <taxon>Hypocreomycetidae</taxon>
        <taxon>Glomerellales</taxon>
        <taxon>Glomerellaceae</taxon>
        <taxon>Colletotrichum</taxon>
        <taxon>Colletotrichum truncatum species complex</taxon>
    </lineage>
</organism>
<gene>
    <name evidence="1" type="ORF">CTRU02_214204</name>
</gene>
<sequence>MDVLLRTLARRKTSSPTRGGGGGDHNQSRRDENNGGGHNRQFELVLEVLARGLVEYAVRKYMPNHNNDRDGHKGHHDNRLGTRSHPDEDQRPRGGVPNSDMEMWEHLGKSILAKAIEKFGKGGEDKEEVRGDVRAKGLEGTREMEGRSGSRDRYTNSRGRSHNRAEDHGEEHGRRRRSRDGYRRRSREDYRRDGSREHSRHHRDERQGRRRHTDYAPLKAELEALSNAIISLNARQPGHPNCEFYDAFVERSGKVQDSIGAVLVQVRRREDRREERRGRRRG</sequence>
<name>A0ACC3YHX6_COLTU</name>
<keyword evidence="2" id="KW-1185">Reference proteome</keyword>